<reference evidence="1 2" key="1">
    <citation type="journal article" date="2018" name="Front. Plant Sci.">
        <title>Red Clover (Trifolium pratense) and Zigzag Clover (T. medium) - A Picture of Genomic Similarities and Differences.</title>
        <authorList>
            <person name="Dluhosova J."/>
            <person name="Istvanek J."/>
            <person name="Nedelnik J."/>
            <person name="Repkova J."/>
        </authorList>
    </citation>
    <scope>NUCLEOTIDE SEQUENCE [LARGE SCALE GENOMIC DNA]</scope>
    <source>
        <strain evidence="2">cv. 10/8</strain>
        <tissue evidence="1">Leaf</tissue>
    </source>
</reference>
<proteinExistence type="predicted"/>
<feature type="non-terminal residue" evidence="1">
    <location>
        <position position="1"/>
    </location>
</feature>
<evidence type="ECO:0000313" key="2">
    <source>
        <dbReference type="Proteomes" id="UP000265520"/>
    </source>
</evidence>
<dbReference type="AlphaFoldDB" id="A0A392M5M8"/>
<dbReference type="InterPro" id="IPR044202">
    <property type="entry name" value="LETM1/MDM38-like"/>
</dbReference>
<dbReference type="GO" id="GO:0005743">
    <property type="term" value="C:mitochondrial inner membrane"/>
    <property type="evidence" value="ECO:0007669"/>
    <property type="project" value="InterPro"/>
</dbReference>
<dbReference type="EMBL" id="LXQA010003109">
    <property type="protein sequence ID" value="MCH82028.1"/>
    <property type="molecule type" value="Genomic_DNA"/>
</dbReference>
<dbReference type="Proteomes" id="UP000265520">
    <property type="component" value="Unassembled WGS sequence"/>
</dbReference>
<protein>
    <submittedName>
        <fullName evidence="1">LETM1-like protein</fullName>
    </submittedName>
</protein>
<dbReference type="PANTHER" id="PTHR14009">
    <property type="entry name" value="LEUCINE ZIPPER-EF-HAND CONTAINING TRANSMEMBRANE PROTEIN"/>
    <property type="match status" value="1"/>
</dbReference>
<sequence>EFLVHFGPRAAAGRAKDEWGSEEVVFWVNLVQRQLQQAIDKEKIWSRLTTSESIEVEVHEHFFWQTVSILSMIQLKIPSGTISATYLIGGSVLYYPQLSSISSYQLYVEVVCEELDWLPFYPGITSITKQLHGHSKPEGPPNAEALKQAFDVCSHWMQSFIKYSTWLESPSNVKAADFLSRGHNKLMESMEELGMITRHVKVHSCVVNSSRSRCPWALCETPCVAALSNGCIAVNSGQIAAVAAQF</sequence>
<accession>A0A392M5M8</accession>
<dbReference type="PANTHER" id="PTHR14009:SF9">
    <property type="entry name" value="LETM1-LIKE PROTEIN"/>
    <property type="match status" value="1"/>
</dbReference>
<name>A0A392M5M8_9FABA</name>
<dbReference type="GO" id="GO:0030003">
    <property type="term" value="P:intracellular monoatomic cation homeostasis"/>
    <property type="evidence" value="ECO:0007669"/>
    <property type="project" value="TreeGrafter"/>
</dbReference>
<comment type="caution">
    <text evidence="1">The sequence shown here is derived from an EMBL/GenBank/DDBJ whole genome shotgun (WGS) entry which is preliminary data.</text>
</comment>
<gene>
    <name evidence="1" type="ORF">A2U01_0002824</name>
</gene>
<evidence type="ECO:0000313" key="1">
    <source>
        <dbReference type="EMBL" id="MCH82028.1"/>
    </source>
</evidence>
<keyword evidence="2" id="KW-1185">Reference proteome</keyword>
<organism evidence="1 2">
    <name type="scientific">Trifolium medium</name>
    <dbReference type="NCBI Taxonomy" id="97028"/>
    <lineage>
        <taxon>Eukaryota</taxon>
        <taxon>Viridiplantae</taxon>
        <taxon>Streptophyta</taxon>
        <taxon>Embryophyta</taxon>
        <taxon>Tracheophyta</taxon>
        <taxon>Spermatophyta</taxon>
        <taxon>Magnoliopsida</taxon>
        <taxon>eudicotyledons</taxon>
        <taxon>Gunneridae</taxon>
        <taxon>Pentapetalae</taxon>
        <taxon>rosids</taxon>
        <taxon>fabids</taxon>
        <taxon>Fabales</taxon>
        <taxon>Fabaceae</taxon>
        <taxon>Papilionoideae</taxon>
        <taxon>50 kb inversion clade</taxon>
        <taxon>NPAAA clade</taxon>
        <taxon>Hologalegina</taxon>
        <taxon>IRL clade</taxon>
        <taxon>Trifolieae</taxon>
        <taxon>Trifolium</taxon>
    </lineage>
</organism>